<dbReference type="InterPro" id="IPR000531">
    <property type="entry name" value="Beta-barrel_TonB"/>
</dbReference>
<keyword evidence="6 8" id="KW-0472">Membrane</keyword>
<evidence type="ECO:0000256" key="3">
    <source>
        <dbReference type="ARBA" id="ARBA00022452"/>
    </source>
</evidence>
<comment type="subcellular location">
    <subcellularLocation>
        <location evidence="1 8">Cell outer membrane</location>
        <topology evidence="1 8">Multi-pass membrane protein</topology>
    </subcellularLocation>
</comment>
<evidence type="ECO:0000256" key="8">
    <source>
        <dbReference type="PROSITE-ProRule" id="PRU01360"/>
    </source>
</evidence>
<comment type="caution">
    <text evidence="12">The sequence shown here is derived from an EMBL/GenBank/DDBJ whole genome shotgun (WGS) entry which is preliminary data.</text>
</comment>
<accession>A0ABT7EGW0</accession>
<dbReference type="InterPro" id="IPR037066">
    <property type="entry name" value="Plug_dom_sf"/>
</dbReference>
<organism evidence="12 13">
    <name type="scientific">Pseudoalteromonas obscura</name>
    <dbReference type="NCBI Taxonomy" id="3048491"/>
    <lineage>
        <taxon>Bacteria</taxon>
        <taxon>Pseudomonadati</taxon>
        <taxon>Pseudomonadota</taxon>
        <taxon>Gammaproteobacteria</taxon>
        <taxon>Alteromonadales</taxon>
        <taxon>Pseudoalteromonadaceae</taxon>
        <taxon>Pseudoalteromonas</taxon>
    </lineage>
</organism>
<evidence type="ECO:0000256" key="9">
    <source>
        <dbReference type="RuleBase" id="RU003357"/>
    </source>
</evidence>
<evidence type="ECO:0000256" key="4">
    <source>
        <dbReference type="ARBA" id="ARBA00022692"/>
    </source>
</evidence>
<gene>
    <name evidence="12" type="ORF">QNM18_04250</name>
</gene>
<name>A0ABT7EGW0_9GAMM</name>
<sequence>MKTIIPFFCLCVPVAVVANGEQLEIIEILAPKESLTIATSNHTSSYLDERFTFSLNRTIADQLTSLTGVSLNGQGGQFQSYAIRGFSRGRIRTEIDGIPIITDRRAGNSASFISPALFNLGHVIKGPSSTLYGSQALGGVISLSTEMSDKTQLSVSGKSHNQGVDLNFKHQSNDFTAAIAYQHANNAHAANGDELHTQFERFSGLVRYKSKHDGFTTTYSWLPSYGSNIGKSNAKYPTKQISDYPDELHSLAQVQLNGDQDWMAKFYHHYQNWDSRTARFERYDGLSQYQSHTVGGQWLQQVTMGENESHWGIDWLSRKGVKITSDYQLLEDTKSSHSTSINNELNAEEDNFALYGKTHWNWGKVNFDFGLRYDWLTQQSRQSNDTTDSRLNTSFAAMLPLSDTLELGLDIGSGFRYPTLSERLFYGQTPRGLIVGNPSLNPETSVGSQLSLNWHASEQLSLYSAIYHYDLDNYIDRYETQAGHLSYRNLNQAEIYGVEAELRWFANDNIEHIFAYQQQSGEDESQQRLDDLHPRKLSWTLLVNFGNWSLSNSYRHTFKVDKVGGSELSREAFTVWDVSLAHQLNSQQTVNIGVNNLTNERYYGSLDEDAALQPERSFKLSTSMQF</sequence>
<dbReference type="InterPro" id="IPR012910">
    <property type="entry name" value="Plug_dom"/>
</dbReference>
<keyword evidence="7 8" id="KW-0998">Cell outer membrane</keyword>
<dbReference type="InterPro" id="IPR036942">
    <property type="entry name" value="Beta-barrel_TonB_sf"/>
</dbReference>
<keyword evidence="5 9" id="KW-0798">TonB box</keyword>
<dbReference type="SUPFAM" id="SSF56935">
    <property type="entry name" value="Porins"/>
    <property type="match status" value="1"/>
</dbReference>
<dbReference type="Proteomes" id="UP001231915">
    <property type="component" value="Unassembled WGS sequence"/>
</dbReference>
<dbReference type="RefSeq" id="WP_284136460.1">
    <property type="nucleotide sequence ID" value="NZ_JASJUT010000001.1"/>
</dbReference>
<comment type="similarity">
    <text evidence="8 9">Belongs to the TonB-dependent receptor family.</text>
</comment>
<keyword evidence="12" id="KW-0675">Receptor</keyword>
<evidence type="ECO:0000256" key="1">
    <source>
        <dbReference type="ARBA" id="ARBA00004571"/>
    </source>
</evidence>
<keyword evidence="4 8" id="KW-0812">Transmembrane</keyword>
<dbReference type="PROSITE" id="PS52016">
    <property type="entry name" value="TONB_DEPENDENT_REC_3"/>
    <property type="match status" value="1"/>
</dbReference>
<dbReference type="PANTHER" id="PTHR30069:SF49">
    <property type="entry name" value="OUTER MEMBRANE PROTEIN C"/>
    <property type="match status" value="1"/>
</dbReference>
<feature type="domain" description="TonB-dependent receptor plug" evidence="11">
    <location>
        <begin position="56"/>
        <end position="140"/>
    </location>
</feature>
<dbReference type="Gene3D" id="2.40.170.20">
    <property type="entry name" value="TonB-dependent receptor, beta-barrel domain"/>
    <property type="match status" value="1"/>
</dbReference>
<evidence type="ECO:0000259" key="11">
    <source>
        <dbReference type="Pfam" id="PF07715"/>
    </source>
</evidence>
<evidence type="ECO:0000313" key="13">
    <source>
        <dbReference type="Proteomes" id="UP001231915"/>
    </source>
</evidence>
<reference evidence="12 13" key="1">
    <citation type="submission" date="2023-05" db="EMBL/GenBank/DDBJ databases">
        <title>Pseudoalteromonas ardens sp. nov., Pseudoalteromonas obscura sp. nov., and Pseudoalteromonas umbrosa sp. nov., isolated from the coral Montipora capitata.</title>
        <authorList>
            <person name="Thomas E.M."/>
            <person name="Smith E.M."/>
            <person name="Papke E."/>
            <person name="Shlafstein M.D."/>
            <person name="Oline D.K."/>
            <person name="Videau P."/>
            <person name="Saw J.H."/>
            <person name="Strangman W.K."/>
            <person name="Ushijima B."/>
        </authorList>
    </citation>
    <scope>NUCLEOTIDE SEQUENCE [LARGE SCALE GENOMIC DNA]</scope>
    <source>
        <strain evidence="12 13">P94</strain>
    </source>
</reference>
<evidence type="ECO:0000256" key="7">
    <source>
        <dbReference type="ARBA" id="ARBA00023237"/>
    </source>
</evidence>
<proteinExistence type="inferred from homology"/>
<evidence type="ECO:0000313" key="12">
    <source>
        <dbReference type="EMBL" id="MDK2594285.1"/>
    </source>
</evidence>
<evidence type="ECO:0000256" key="6">
    <source>
        <dbReference type="ARBA" id="ARBA00023136"/>
    </source>
</evidence>
<dbReference type="Pfam" id="PF00593">
    <property type="entry name" value="TonB_dep_Rec_b-barrel"/>
    <property type="match status" value="1"/>
</dbReference>
<dbReference type="EMBL" id="JASJUT010000001">
    <property type="protein sequence ID" value="MDK2594285.1"/>
    <property type="molecule type" value="Genomic_DNA"/>
</dbReference>
<dbReference type="Pfam" id="PF07715">
    <property type="entry name" value="Plug"/>
    <property type="match status" value="1"/>
</dbReference>
<keyword evidence="3 8" id="KW-1134">Transmembrane beta strand</keyword>
<dbReference type="PANTHER" id="PTHR30069">
    <property type="entry name" value="TONB-DEPENDENT OUTER MEMBRANE RECEPTOR"/>
    <property type="match status" value="1"/>
</dbReference>
<evidence type="ECO:0000256" key="5">
    <source>
        <dbReference type="ARBA" id="ARBA00023077"/>
    </source>
</evidence>
<keyword evidence="2 8" id="KW-0813">Transport</keyword>
<keyword evidence="13" id="KW-1185">Reference proteome</keyword>
<protein>
    <submittedName>
        <fullName evidence="12">TonB-dependent receptor</fullName>
    </submittedName>
</protein>
<evidence type="ECO:0000259" key="10">
    <source>
        <dbReference type="Pfam" id="PF00593"/>
    </source>
</evidence>
<evidence type="ECO:0000256" key="2">
    <source>
        <dbReference type="ARBA" id="ARBA00022448"/>
    </source>
</evidence>
<dbReference type="Gene3D" id="2.170.130.10">
    <property type="entry name" value="TonB-dependent receptor, plug domain"/>
    <property type="match status" value="1"/>
</dbReference>
<dbReference type="InterPro" id="IPR039426">
    <property type="entry name" value="TonB-dep_rcpt-like"/>
</dbReference>
<feature type="domain" description="TonB-dependent receptor-like beta-barrel" evidence="10">
    <location>
        <begin position="197"/>
        <end position="597"/>
    </location>
</feature>